<protein>
    <submittedName>
        <fullName evidence="1">Uncharacterized protein</fullName>
    </submittedName>
</protein>
<reference evidence="1" key="1">
    <citation type="submission" date="2021-05" db="EMBL/GenBank/DDBJ databases">
        <authorList>
            <person name="Pan Q."/>
            <person name="Jouanno E."/>
            <person name="Zahm M."/>
            <person name="Klopp C."/>
            <person name="Cabau C."/>
            <person name="Louis A."/>
            <person name="Berthelot C."/>
            <person name="Parey E."/>
            <person name="Roest Crollius H."/>
            <person name="Montfort J."/>
            <person name="Robinson-Rechavi M."/>
            <person name="Bouchez O."/>
            <person name="Lampietro C."/>
            <person name="Lopez Roques C."/>
            <person name="Donnadieu C."/>
            <person name="Postlethwait J."/>
            <person name="Bobe J."/>
            <person name="Dillon D."/>
            <person name="Chandos A."/>
            <person name="von Hippel F."/>
            <person name="Guiguen Y."/>
        </authorList>
    </citation>
    <scope>NUCLEOTIDE SEQUENCE</scope>
    <source>
        <strain evidence="1">YG-Jan2019</strain>
    </source>
</reference>
<evidence type="ECO:0000313" key="2">
    <source>
        <dbReference type="Proteomes" id="UP001157502"/>
    </source>
</evidence>
<keyword evidence="2" id="KW-1185">Reference proteome</keyword>
<sequence length="116" mass="12846">MVRAALVGAATETIPKSTGKRKRKAVPWWSEECSVAVRSLGRVTPVGEVWGMIKRISGVRREWDYPVLVSGEVQAVTDGEKAEMLAQAFVRVHSSENLSMEGRRGRQETTEQFGAE</sequence>
<comment type="caution">
    <text evidence="1">The sequence shown here is derived from an EMBL/GenBank/DDBJ whole genome shotgun (WGS) entry which is preliminary data.</text>
</comment>
<name>A0ACC2GW99_DALPE</name>
<proteinExistence type="predicted"/>
<organism evidence="1 2">
    <name type="scientific">Dallia pectoralis</name>
    <name type="common">Alaska blackfish</name>
    <dbReference type="NCBI Taxonomy" id="75939"/>
    <lineage>
        <taxon>Eukaryota</taxon>
        <taxon>Metazoa</taxon>
        <taxon>Chordata</taxon>
        <taxon>Craniata</taxon>
        <taxon>Vertebrata</taxon>
        <taxon>Euteleostomi</taxon>
        <taxon>Actinopterygii</taxon>
        <taxon>Neopterygii</taxon>
        <taxon>Teleostei</taxon>
        <taxon>Protacanthopterygii</taxon>
        <taxon>Esociformes</taxon>
        <taxon>Umbridae</taxon>
        <taxon>Dallia</taxon>
    </lineage>
</organism>
<dbReference type="Proteomes" id="UP001157502">
    <property type="component" value="Chromosome 8"/>
</dbReference>
<evidence type="ECO:0000313" key="1">
    <source>
        <dbReference type="EMBL" id="KAJ8007976.1"/>
    </source>
</evidence>
<gene>
    <name evidence="1" type="ORF">DPEC_G00099930</name>
</gene>
<dbReference type="EMBL" id="CM055735">
    <property type="protein sequence ID" value="KAJ8007976.1"/>
    <property type="molecule type" value="Genomic_DNA"/>
</dbReference>
<accession>A0ACC2GW99</accession>